<dbReference type="AlphaFoldDB" id="A0A7M7KLC3"/>
<feature type="region of interest" description="Disordered" evidence="6">
    <location>
        <begin position="1"/>
        <end position="43"/>
    </location>
</feature>
<dbReference type="Gene3D" id="2.60.120.650">
    <property type="entry name" value="Cupin"/>
    <property type="match status" value="1"/>
</dbReference>
<protein>
    <recommendedName>
        <fullName evidence="5">Bifunctional lysine-specific demethylase and histidyl-hydroxylase</fullName>
        <ecNumber evidence="5">1.14.11.27</ecNumber>
    </recommendedName>
</protein>
<evidence type="ECO:0000256" key="1">
    <source>
        <dbReference type="ARBA" id="ARBA00022723"/>
    </source>
</evidence>
<evidence type="ECO:0000256" key="2">
    <source>
        <dbReference type="ARBA" id="ARBA00023004"/>
    </source>
</evidence>
<accession>A0A7M7KLC3</accession>
<comment type="catalytic activity">
    <reaction evidence="4 5">
        <text>N(6),N(6)-dimethyl-L-lysyl(36)-[histone H3] + 2 2-oxoglutarate + 2 O2 = L-lysyl(36)-[histone H3] + 2 formaldehyde + 2 succinate + 2 CO2</text>
        <dbReference type="Rhea" id="RHEA:42032"/>
        <dbReference type="Rhea" id="RHEA-COMP:9785"/>
        <dbReference type="Rhea" id="RHEA-COMP:9787"/>
        <dbReference type="ChEBI" id="CHEBI:15379"/>
        <dbReference type="ChEBI" id="CHEBI:16526"/>
        <dbReference type="ChEBI" id="CHEBI:16810"/>
        <dbReference type="ChEBI" id="CHEBI:16842"/>
        <dbReference type="ChEBI" id="CHEBI:29969"/>
        <dbReference type="ChEBI" id="CHEBI:30031"/>
        <dbReference type="ChEBI" id="CHEBI:61976"/>
        <dbReference type="EC" id="1.14.11.27"/>
    </reaction>
</comment>
<dbReference type="InParanoid" id="A0A7M7KLC3"/>
<dbReference type="PANTHER" id="PTHR13096:SF8">
    <property type="entry name" value="RIBOSOMAL OXYGENASE 1"/>
    <property type="match status" value="1"/>
</dbReference>
<dbReference type="KEGG" id="vde:111252762"/>
<evidence type="ECO:0000313" key="9">
    <source>
        <dbReference type="Proteomes" id="UP000594260"/>
    </source>
</evidence>
<dbReference type="InterPro" id="IPR039994">
    <property type="entry name" value="NO66-like"/>
</dbReference>
<sequence>MPGKRDQKPPVDAADVKKAKRDRRSTDEQNGRKGCDSDFGSPPKKIKAFKMSSEAEKFCAKFKSPEDSIKWLLTNAKMSVEEFFKTKWQNGAFSMHADEEYKDLAKIFSYDFLLKLLKDEEYNFQPELDFTYGRYPGDCSVNENIKNLSVKEVDRALEAGDCLKIMEPHRFQPALHALLSPLESFFGSLVFSDGYICPPKGQFRGIHFIDEECFVVQTEGTQTWTIYEDKEKLSTNYSNDYEKGDVGKPIKTVTLKPGDVLYMPRGTVKECAAGDTRSSYFVVRTYQRMYWANYFSETLAVLINSLEQRHVDLRRGLPLGFLPRANMTKDDFAAYMTKLAELVKADPEPLPTPAGMVIEFMACRMPPFGVSFDLSADKAPEGKSRVQLRSRGHMAYYTRPAGPFDPDEAADEEDADEPTNENDEEDINTEESELVILSSVKNDLLRHGTPQIDSSAEELVVDPAYEKILEKLVNAEKPLKISDLEVTDTDRKGKPLDALMLARGLYNIGALMVVE</sequence>
<feature type="compositionally biased region" description="Acidic residues" evidence="6">
    <location>
        <begin position="405"/>
        <end position="429"/>
    </location>
</feature>
<feature type="region of interest" description="Disordered" evidence="6">
    <location>
        <begin position="381"/>
        <end position="429"/>
    </location>
</feature>
<dbReference type="PANTHER" id="PTHR13096">
    <property type="entry name" value="MINA53 MYC INDUCED NUCLEAR ANTIGEN"/>
    <property type="match status" value="1"/>
</dbReference>
<comment type="function">
    <text evidence="3">Oxygenase that can act as both a histone lysine demethylase and a ribosomal histidine hydroxylase. Specifically demethylates 'Lys-4' (H3K4me) and 'Lys-36' (H3K36me) of histone H3, thereby playing a central role in histone code.</text>
</comment>
<keyword evidence="5" id="KW-0805">Transcription regulation</keyword>
<dbReference type="EnsemblMetazoa" id="XM_022811146">
    <property type="protein sequence ID" value="XP_022666881"/>
    <property type="gene ID" value="LOC111252762"/>
</dbReference>
<dbReference type="Gene3D" id="3.90.930.40">
    <property type="match status" value="1"/>
</dbReference>
<comment type="subcellular location">
    <subcellularLocation>
        <location evidence="5">Nucleus</location>
    </subcellularLocation>
</comment>
<dbReference type="RefSeq" id="XP_022666882.1">
    <property type="nucleotide sequence ID" value="XM_022811147.1"/>
</dbReference>
<keyword evidence="5" id="KW-0560">Oxidoreductase</keyword>
<keyword evidence="9" id="KW-1185">Reference proteome</keyword>
<name>A0A7M7KLC3_VARDE</name>
<feature type="domain" description="JmjC" evidence="7">
    <location>
        <begin position="161"/>
        <end position="298"/>
    </location>
</feature>
<keyword evidence="2 5" id="KW-0408">Iron</keyword>
<dbReference type="EC" id="1.14.11.27" evidence="5"/>
<dbReference type="OrthoDB" id="425950at2759"/>
<keyword evidence="5" id="KW-0539">Nucleus</keyword>
<dbReference type="GO" id="GO:0032453">
    <property type="term" value="F:histone H3K4 demethylase activity"/>
    <property type="evidence" value="ECO:0007669"/>
    <property type="project" value="TreeGrafter"/>
</dbReference>
<evidence type="ECO:0000256" key="3">
    <source>
        <dbReference type="ARBA" id="ARBA00025670"/>
    </source>
</evidence>
<comment type="cofactor">
    <cofactor evidence="5">
        <name>Fe(2+)</name>
        <dbReference type="ChEBI" id="CHEBI:29033"/>
    </cofactor>
    <text evidence="5">Binds 1 Fe(2+) ion per subunit.</text>
</comment>
<dbReference type="OMA" id="MHADEEY"/>
<evidence type="ECO:0000256" key="4">
    <source>
        <dbReference type="ARBA" id="ARBA00047915"/>
    </source>
</evidence>
<dbReference type="SUPFAM" id="SSF51197">
    <property type="entry name" value="Clavaminate synthase-like"/>
    <property type="match status" value="1"/>
</dbReference>
<reference evidence="8" key="1">
    <citation type="submission" date="2021-01" db="UniProtKB">
        <authorList>
            <consortium name="EnsemblMetazoa"/>
        </authorList>
    </citation>
    <scope>IDENTIFICATION</scope>
</reference>
<keyword evidence="5" id="KW-0804">Transcription</keyword>
<dbReference type="Pfam" id="PF08007">
    <property type="entry name" value="JmjC_2"/>
    <property type="match status" value="1"/>
</dbReference>
<dbReference type="PROSITE" id="PS51184">
    <property type="entry name" value="JMJC"/>
    <property type="match status" value="1"/>
</dbReference>
<dbReference type="EnsemblMetazoa" id="XM_022811148">
    <property type="protein sequence ID" value="XP_022666883"/>
    <property type="gene ID" value="LOC111252762"/>
</dbReference>
<dbReference type="GO" id="GO:0005506">
    <property type="term" value="F:iron ion binding"/>
    <property type="evidence" value="ECO:0007669"/>
    <property type="project" value="UniProtKB-UniRule"/>
</dbReference>
<evidence type="ECO:0000256" key="6">
    <source>
        <dbReference type="SAM" id="MobiDB-lite"/>
    </source>
</evidence>
<dbReference type="GO" id="GO:0140680">
    <property type="term" value="F:histone H3K36me/H3K36me2 demethylase activity"/>
    <property type="evidence" value="ECO:0007669"/>
    <property type="project" value="UniProtKB-EC"/>
</dbReference>
<dbReference type="GeneID" id="111252762"/>
<dbReference type="GO" id="GO:0005730">
    <property type="term" value="C:nucleolus"/>
    <property type="evidence" value="ECO:0007669"/>
    <property type="project" value="TreeGrafter"/>
</dbReference>
<organism evidence="8 9">
    <name type="scientific">Varroa destructor</name>
    <name type="common">Honeybee mite</name>
    <dbReference type="NCBI Taxonomy" id="109461"/>
    <lineage>
        <taxon>Eukaryota</taxon>
        <taxon>Metazoa</taxon>
        <taxon>Ecdysozoa</taxon>
        <taxon>Arthropoda</taxon>
        <taxon>Chelicerata</taxon>
        <taxon>Arachnida</taxon>
        <taxon>Acari</taxon>
        <taxon>Parasitiformes</taxon>
        <taxon>Mesostigmata</taxon>
        <taxon>Gamasina</taxon>
        <taxon>Dermanyssoidea</taxon>
        <taxon>Varroidae</taxon>
        <taxon>Varroa</taxon>
    </lineage>
</organism>
<feature type="compositionally biased region" description="Basic and acidic residues" evidence="6">
    <location>
        <begin position="24"/>
        <end position="36"/>
    </location>
</feature>
<evidence type="ECO:0000259" key="7">
    <source>
        <dbReference type="PROSITE" id="PS51184"/>
    </source>
</evidence>
<evidence type="ECO:0000256" key="5">
    <source>
        <dbReference type="RuleBase" id="RU366061"/>
    </source>
</evidence>
<keyword evidence="1 5" id="KW-0479">Metal-binding</keyword>
<dbReference type="EnsemblMetazoa" id="XM_022811147">
    <property type="protein sequence ID" value="XP_022666882"/>
    <property type="gene ID" value="LOC111252762"/>
</dbReference>
<dbReference type="Proteomes" id="UP000594260">
    <property type="component" value="Unplaced"/>
</dbReference>
<proteinExistence type="inferred from homology"/>
<feature type="compositionally biased region" description="Basic and acidic residues" evidence="6">
    <location>
        <begin position="1"/>
        <end position="17"/>
    </location>
</feature>
<dbReference type="RefSeq" id="XP_022666881.1">
    <property type="nucleotide sequence ID" value="XM_022811146.1"/>
</dbReference>
<evidence type="ECO:0000313" key="8">
    <source>
        <dbReference type="EnsemblMetazoa" id="XP_022666881"/>
    </source>
</evidence>
<dbReference type="InterPro" id="IPR003347">
    <property type="entry name" value="JmjC_dom"/>
</dbReference>
<keyword evidence="5" id="KW-0223">Dioxygenase</keyword>
<dbReference type="RefSeq" id="XP_022666883.1">
    <property type="nucleotide sequence ID" value="XM_022811148.1"/>
</dbReference>
<comment type="similarity">
    <text evidence="5">Belongs to the ROX family.</text>
</comment>